<dbReference type="AlphaFoldDB" id="A0A3N9UJA7"/>
<keyword evidence="1" id="KW-0812">Transmembrane</keyword>
<feature type="transmembrane region" description="Helical" evidence="1">
    <location>
        <begin position="203"/>
        <end position="221"/>
    </location>
</feature>
<dbReference type="PANTHER" id="PTHR35342">
    <property type="entry name" value="TRICARBOXYLIC TRANSPORT PROTEIN"/>
    <property type="match status" value="1"/>
</dbReference>
<comment type="caution">
    <text evidence="3">The sequence shown here is derived from an EMBL/GenBank/DDBJ whole genome shotgun (WGS) entry which is preliminary data.</text>
</comment>
<dbReference type="OrthoDB" id="9781349at2"/>
<feature type="transmembrane region" description="Helical" evidence="1">
    <location>
        <begin position="354"/>
        <end position="372"/>
    </location>
</feature>
<proteinExistence type="predicted"/>
<evidence type="ECO:0000313" key="4">
    <source>
        <dbReference type="Proteomes" id="UP000274033"/>
    </source>
</evidence>
<keyword evidence="1" id="KW-0472">Membrane</keyword>
<feature type="transmembrane region" description="Helical" evidence="1">
    <location>
        <begin position="46"/>
        <end position="69"/>
    </location>
</feature>
<name>A0A3N9UJA7_9BACI</name>
<keyword evidence="1" id="KW-1133">Transmembrane helix</keyword>
<feature type="transmembrane region" description="Helical" evidence="1">
    <location>
        <begin position="470"/>
        <end position="487"/>
    </location>
</feature>
<dbReference type="RefSeq" id="WP_124761433.1">
    <property type="nucleotide sequence ID" value="NZ_JAFBDY010000001.1"/>
</dbReference>
<feature type="transmembrane region" description="Helical" evidence="1">
    <location>
        <begin position="319"/>
        <end position="342"/>
    </location>
</feature>
<dbReference type="Pfam" id="PF01970">
    <property type="entry name" value="TctA"/>
    <property type="match status" value="1"/>
</dbReference>
<dbReference type="EMBL" id="RRCT01000001">
    <property type="protein sequence ID" value="RQW76015.1"/>
    <property type="molecule type" value="Genomic_DNA"/>
</dbReference>
<feature type="transmembrane region" description="Helical" evidence="1">
    <location>
        <begin position="20"/>
        <end position="40"/>
    </location>
</feature>
<keyword evidence="4" id="KW-1185">Reference proteome</keyword>
<dbReference type="InterPro" id="IPR002823">
    <property type="entry name" value="DUF112_TM"/>
</dbReference>
<gene>
    <name evidence="3" type="ORF">EBB45_00205</name>
</gene>
<dbReference type="PANTHER" id="PTHR35342:SF5">
    <property type="entry name" value="TRICARBOXYLIC TRANSPORT PROTEIN"/>
    <property type="match status" value="1"/>
</dbReference>
<feature type="transmembrane region" description="Helical" evidence="1">
    <location>
        <begin position="384"/>
        <end position="405"/>
    </location>
</feature>
<feature type="transmembrane region" description="Helical" evidence="1">
    <location>
        <begin position="434"/>
        <end position="458"/>
    </location>
</feature>
<evidence type="ECO:0000259" key="2">
    <source>
        <dbReference type="Pfam" id="PF01970"/>
    </source>
</evidence>
<reference evidence="3 4" key="1">
    <citation type="journal article" date="2013" name="J. Microbiol.">
        <title>Lysinibacillus chungkukjangi sp. nov., isolated from Chungkukjang, Korean fermented soybean food.</title>
        <authorList>
            <person name="Kim S.J."/>
            <person name="Jang Y.H."/>
            <person name="Hamada M."/>
            <person name="Ahn J.H."/>
            <person name="Weon H.Y."/>
            <person name="Suzuki K."/>
            <person name="Whang K.S."/>
            <person name="Kwon S.W."/>
        </authorList>
    </citation>
    <scope>NUCLEOTIDE SEQUENCE [LARGE SCALE GENOMIC DNA]</scope>
    <source>
        <strain evidence="3 4">MCCC 1A12701</strain>
    </source>
</reference>
<feature type="transmembrane region" description="Helical" evidence="1">
    <location>
        <begin position="108"/>
        <end position="136"/>
    </location>
</feature>
<protein>
    <submittedName>
        <fullName evidence="3">Tripartite tricarboxylate transporter permease</fullName>
    </submittedName>
</protein>
<feature type="transmembrane region" description="Helical" evidence="1">
    <location>
        <begin position="142"/>
        <end position="161"/>
    </location>
</feature>
<feature type="domain" description="DUF112" evidence="2">
    <location>
        <begin position="20"/>
        <end position="439"/>
    </location>
</feature>
<sequence>MESLQLLLQGFETALSWNNLFYCAIGVLFGMLVGVLPGLGPAAGTAILLPLTYGLEPITAIIMLAGIYYGSMYGGTITSILINTPGEAASVITCLDGYPLAQQGRAGAALAIAAIGSFIGGTLSLIGLIIFGPIVANQVLKFGPPEFFALVVLGLTLLVALMGKSLIKGLIAALFGLSLAFIGQDPGSGYIRFSFGVTNLTSGIEFIAIAMGLFGFSEILFNIEKGLDNKNSTPAKIKGLLPKKEEWYPSLKAIGRGSGLGFVLGLIPGLNSVIPTMISYSMEKKMSKTPDRFGKGAIEGVAGPETANNAYSGSALIPLLTLGIPTSPTIAVLLGAFVMHGLTPGPTLYQTNPTVIWGIIASMFIGNLLLLIMNWPLAGVWAKITLVPFKILLPILLMVTIVGTFSIRNNLFDVLVMLIFGVIGYFFKKIDIPLAPVILTFVLGSVLEKTLVQSLTMFEGNFFEFFTRPISGVILAIAIISLLWSIYGGIRGKKVGVDDVEI</sequence>
<organism evidence="3 4">
    <name type="scientific">Lysinibacillus composti</name>
    <dbReference type="NCBI Taxonomy" id="720633"/>
    <lineage>
        <taxon>Bacteria</taxon>
        <taxon>Bacillati</taxon>
        <taxon>Bacillota</taxon>
        <taxon>Bacilli</taxon>
        <taxon>Bacillales</taxon>
        <taxon>Bacillaceae</taxon>
        <taxon>Lysinibacillus</taxon>
    </lineage>
</organism>
<accession>A0A3N9UJA7</accession>
<evidence type="ECO:0000313" key="3">
    <source>
        <dbReference type="EMBL" id="RQW76015.1"/>
    </source>
</evidence>
<evidence type="ECO:0000256" key="1">
    <source>
        <dbReference type="SAM" id="Phobius"/>
    </source>
</evidence>
<dbReference type="Proteomes" id="UP000274033">
    <property type="component" value="Unassembled WGS sequence"/>
</dbReference>
<feature type="transmembrane region" description="Helical" evidence="1">
    <location>
        <begin position="411"/>
        <end position="427"/>
    </location>
</feature>